<accession>A0A0M3JTT8</accession>
<dbReference type="Proteomes" id="UP000267096">
    <property type="component" value="Unassembled WGS sequence"/>
</dbReference>
<dbReference type="AlphaFoldDB" id="A0A0M3JTT8"/>
<keyword evidence="6" id="KW-1185">Reference proteome</keyword>
<evidence type="ECO:0000313" key="6">
    <source>
        <dbReference type="Proteomes" id="UP000267096"/>
    </source>
</evidence>
<feature type="transmembrane region" description="Helical" evidence="4">
    <location>
        <begin position="217"/>
        <end position="237"/>
    </location>
</feature>
<evidence type="ECO:0000256" key="4">
    <source>
        <dbReference type="RuleBase" id="RU367022"/>
    </source>
</evidence>
<protein>
    <recommendedName>
        <fullName evidence="4">Copper transport protein</fullName>
    </recommendedName>
</protein>
<dbReference type="OrthoDB" id="161814at2759"/>
<name>A0A0M3JTT8_ANISI</name>
<evidence type="ECO:0000256" key="2">
    <source>
        <dbReference type="ARBA" id="ARBA00022989"/>
    </source>
</evidence>
<dbReference type="GO" id="GO:0005375">
    <property type="term" value="F:copper ion transmembrane transporter activity"/>
    <property type="evidence" value="ECO:0007669"/>
    <property type="project" value="UniProtKB-UniRule"/>
</dbReference>
<evidence type="ECO:0000313" key="5">
    <source>
        <dbReference type="EMBL" id="VDK44171.1"/>
    </source>
</evidence>
<comment type="similarity">
    <text evidence="4">Belongs to the copper transporter (Ctr) (TC 1.A.56) family. SLC31A subfamily.</text>
</comment>
<keyword evidence="3 4" id="KW-0472">Membrane</keyword>
<keyword evidence="2 4" id="KW-1133">Transmembrane helix</keyword>
<dbReference type="GO" id="GO:0016020">
    <property type="term" value="C:membrane"/>
    <property type="evidence" value="ECO:0007669"/>
    <property type="project" value="UniProtKB-SubCell"/>
</dbReference>
<reference evidence="5 6" key="2">
    <citation type="submission" date="2018-11" db="EMBL/GenBank/DDBJ databases">
        <authorList>
            <consortium name="Pathogen Informatics"/>
        </authorList>
    </citation>
    <scope>NUCLEOTIDE SEQUENCE [LARGE SCALE GENOMIC DNA]</scope>
</reference>
<comment type="subcellular location">
    <subcellularLocation>
        <location evidence="4">Membrane</location>
        <topology evidence="4">Multi-pass membrane protein</topology>
    </subcellularLocation>
</comment>
<dbReference type="PANTHER" id="PTHR12483">
    <property type="entry name" value="SOLUTE CARRIER FAMILY 31 COPPER TRANSPORTERS"/>
    <property type="match status" value="1"/>
</dbReference>
<feature type="transmembrane region" description="Helical" evidence="4">
    <location>
        <begin position="244"/>
        <end position="261"/>
    </location>
</feature>
<dbReference type="WBParaSite" id="ASIM_0001146501-mRNA-1">
    <property type="protein sequence ID" value="ASIM_0001146501-mRNA-1"/>
    <property type="gene ID" value="ASIM_0001146501"/>
</dbReference>
<dbReference type="EMBL" id="UYRR01031034">
    <property type="protein sequence ID" value="VDK44171.1"/>
    <property type="molecule type" value="Genomic_DNA"/>
</dbReference>
<reference evidence="7" key="1">
    <citation type="submission" date="2017-02" db="UniProtKB">
        <authorList>
            <consortium name="WormBaseParasite"/>
        </authorList>
    </citation>
    <scope>IDENTIFICATION</scope>
</reference>
<keyword evidence="4" id="KW-0813">Transport</keyword>
<dbReference type="PANTHER" id="PTHR12483:SF127">
    <property type="entry name" value="COPPER TRANSPORT PROTEIN"/>
    <property type="match status" value="1"/>
</dbReference>
<evidence type="ECO:0000313" key="7">
    <source>
        <dbReference type="WBParaSite" id="ASIM_0001146501-mRNA-1"/>
    </source>
</evidence>
<comment type="caution">
    <text evidence="4">Lacks conserved residue(s) required for the propagation of feature annotation.</text>
</comment>
<evidence type="ECO:0000256" key="1">
    <source>
        <dbReference type="ARBA" id="ARBA00022692"/>
    </source>
</evidence>
<sequence>MMTNDSLISNITETISSHLPKTNYLSGIDKFLKALQESSSEFVDVVDHSAHAQHLQHIHNDHAMMDHSAHQMMDHSAHQMMDHSGHQMMDHSGHQMMDHSGHMMKMWFHGGYDEVILFDFWRINSLSGLILSCLLIFAMASLYEGIKWFRVYLQLSFNSSPSSCPGTCDAQSSLLNDSNPNSPDAYVAPNTSQHTPNSPSRTNEKVRAASPFDPMRLAQTSLLFICGGYVTVAELLKLKTNLQALLYAIQLTLAYWLMLIAMTYNSWLTAAVVLGAAFGHWLFAILKCLNPRADQMDTFATDACH</sequence>
<keyword evidence="4" id="KW-0187">Copper transport</keyword>
<organism evidence="7">
    <name type="scientific">Anisakis simplex</name>
    <name type="common">Herring worm</name>
    <dbReference type="NCBI Taxonomy" id="6269"/>
    <lineage>
        <taxon>Eukaryota</taxon>
        <taxon>Metazoa</taxon>
        <taxon>Ecdysozoa</taxon>
        <taxon>Nematoda</taxon>
        <taxon>Chromadorea</taxon>
        <taxon>Rhabditida</taxon>
        <taxon>Spirurina</taxon>
        <taxon>Ascaridomorpha</taxon>
        <taxon>Ascaridoidea</taxon>
        <taxon>Anisakidae</taxon>
        <taxon>Anisakis</taxon>
        <taxon>Anisakis simplex complex</taxon>
    </lineage>
</organism>
<keyword evidence="4" id="KW-0406">Ion transport</keyword>
<keyword evidence="1 4" id="KW-0812">Transmembrane</keyword>
<proteinExistence type="inferred from homology"/>
<feature type="transmembrane region" description="Helical" evidence="4">
    <location>
        <begin position="267"/>
        <end position="286"/>
    </location>
</feature>
<dbReference type="InterPro" id="IPR007274">
    <property type="entry name" value="Cop_transporter"/>
</dbReference>
<dbReference type="Pfam" id="PF04145">
    <property type="entry name" value="Ctr"/>
    <property type="match status" value="1"/>
</dbReference>
<keyword evidence="4" id="KW-0186">Copper</keyword>
<evidence type="ECO:0000256" key="3">
    <source>
        <dbReference type="ARBA" id="ARBA00023136"/>
    </source>
</evidence>
<feature type="transmembrane region" description="Helical" evidence="4">
    <location>
        <begin position="126"/>
        <end position="143"/>
    </location>
</feature>
<gene>
    <name evidence="5" type="ORF">ASIM_LOCUS11023</name>
</gene>